<dbReference type="HOGENOM" id="CLU_804413_0_0_1"/>
<dbReference type="AlphaFoldDB" id="M3AK55"/>
<protein>
    <submittedName>
        <fullName evidence="1">Uncharacterized protein</fullName>
    </submittedName>
</protein>
<dbReference type="VEuPathDB" id="FungiDB:MYCFIDRAFT_179311"/>
<evidence type="ECO:0000313" key="2">
    <source>
        <dbReference type="Proteomes" id="UP000016932"/>
    </source>
</evidence>
<dbReference type="KEGG" id="pfj:MYCFIDRAFT_179311"/>
<sequence length="345" mass="38514">MRLGVTFYCRPGFETATHRLAIRDFSQLRAMIEEDSREVLSRIYGQLRLRSPDICRPEAHIESSVGILTRSDIESISISYKTWCYEAATLYEISENSPGHRCQSHALTNVGMVMDLSRNANVRIFTVANILLFGSGARGRAIYQPCMRLGSRGMGCSVRSSLYIMRYRMSPDMTRFLCLAKAHQNMEIEGARPLASSLAKFKEICEELILYLNATDRSYIAFSQSHRSIPVGSHDLISVAVTLLAILSQAQADTHLSQTFMLHAARRGADVRSPKSDRGLPSMACRADVDAVAIVLGLETLPHVCVGAFQVNGPWPMAPTAGVSPRHRCMMTDTYTIRLLICRWF</sequence>
<dbReference type="Proteomes" id="UP000016932">
    <property type="component" value="Unassembled WGS sequence"/>
</dbReference>
<gene>
    <name evidence="1" type="ORF">MYCFIDRAFT_179311</name>
</gene>
<accession>M3AK55</accession>
<dbReference type="RefSeq" id="XP_007931594.1">
    <property type="nucleotide sequence ID" value="XM_007933403.1"/>
</dbReference>
<dbReference type="EMBL" id="KB446564">
    <property type="protein sequence ID" value="EME77832.1"/>
    <property type="molecule type" value="Genomic_DNA"/>
</dbReference>
<dbReference type="GeneID" id="19334100"/>
<reference evidence="1 2" key="1">
    <citation type="journal article" date="2012" name="PLoS Pathog.">
        <title>Diverse lifestyles and strategies of plant pathogenesis encoded in the genomes of eighteen Dothideomycetes fungi.</title>
        <authorList>
            <person name="Ohm R.A."/>
            <person name="Feau N."/>
            <person name="Henrissat B."/>
            <person name="Schoch C.L."/>
            <person name="Horwitz B.A."/>
            <person name="Barry K.W."/>
            <person name="Condon B.J."/>
            <person name="Copeland A.C."/>
            <person name="Dhillon B."/>
            <person name="Glaser F."/>
            <person name="Hesse C.N."/>
            <person name="Kosti I."/>
            <person name="LaButti K."/>
            <person name="Lindquist E.A."/>
            <person name="Lucas S."/>
            <person name="Salamov A.A."/>
            <person name="Bradshaw R.E."/>
            <person name="Ciuffetti L."/>
            <person name="Hamelin R.C."/>
            <person name="Kema G.H.J."/>
            <person name="Lawrence C."/>
            <person name="Scott J.A."/>
            <person name="Spatafora J.W."/>
            <person name="Turgeon B.G."/>
            <person name="de Wit P.J.G.M."/>
            <person name="Zhong S."/>
            <person name="Goodwin S.B."/>
            <person name="Grigoriev I.V."/>
        </authorList>
    </citation>
    <scope>NUCLEOTIDE SEQUENCE [LARGE SCALE GENOMIC DNA]</scope>
    <source>
        <strain evidence="1 2">CIRAD86</strain>
    </source>
</reference>
<organism evidence="1 2">
    <name type="scientific">Pseudocercospora fijiensis (strain CIRAD86)</name>
    <name type="common">Black leaf streak disease fungus</name>
    <name type="synonym">Mycosphaerella fijiensis</name>
    <dbReference type="NCBI Taxonomy" id="383855"/>
    <lineage>
        <taxon>Eukaryota</taxon>
        <taxon>Fungi</taxon>
        <taxon>Dikarya</taxon>
        <taxon>Ascomycota</taxon>
        <taxon>Pezizomycotina</taxon>
        <taxon>Dothideomycetes</taxon>
        <taxon>Dothideomycetidae</taxon>
        <taxon>Mycosphaerellales</taxon>
        <taxon>Mycosphaerellaceae</taxon>
        <taxon>Pseudocercospora</taxon>
    </lineage>
</organism>
<keyword evidence="2" id="KW-1185">Reference proteome</keyword>
<proteinExistence type="predicted"/>
<name>M3AK55_PSEFD</name>
<evidence type="ECO:0000313" key="1">
    <source>
        <dbReference type="EMBL" id="EME77832.1"/>
    </source>
</evidence>